<keyword evidence="2" id="KW-0812">Transmembrane</keyword>
<evidence type="ECO:0000256" key="2">
    <source>
        <dbReference type="SAM" id="Phobius"/>
    </source>
</evidence>
<keyword evidence="2" id="KW-1133">Transmembrane helix</keyword>
<organism evidence="3 4">
    <name type="scientific">Steinernema glaseri</name>
    <dbReference type="NCBI Taxonomy" id="37863"/>
    <lineage>
        <taxon>Eukaryota</taxon>
        <taxon>Metazoa</taxon>
        <taxon>Ecdysozoa</taxon>
        <taxon>Nematoda</taxon>
        <taxon>Chromadorea</taxon>
        <taxon>Rhabditida</taxon>
        <taxon>Tylenchina</taxon>
        <taxon>Panagrolaimomorpha</taxon>
        <taxon>Strongyloidoidea</taxon>
        <taxon>Steinernematidae</taxon>
        <taxon>Steinernema</taxon>
    </lineage>
</organism>
<keyword evidence="2" id="KW-0472">Membrane</keyword>
<name>A0A1I7YW60_9BILA</name>
<feature type="compositionally biased region" description="Polar residues" evidence="1">
    <location>
        <begin position="33"/>
        <end position="52"/>
    </location>
</feature>
<feature type="transmembrane region" description="Helical" evidence="2">
    <location>
        <begin position="163"/>
        <end position="185"/>
    </location>
</feature>
<keyword evidence="3" id="KW-1185">Reference proteome</keyword>
<protein>
    <submittedName>
        <fullName evidence="4">RBR-type E3 ubiquitin transferase</fullName>
    </submittedName>
</protein>
<evidence type="ECO:0000313" key="4">
    <source>
        <dbReference type="WBParaSite" id="L893_g20305.t1"/>
    </source>
</evidence>
<dbReference type="WBParaSite" id="L893_g20305.t1">
    <property type="protein sequence ID" value="L893_g20305.t1"/>
    <property type="gene ID" value="L893_g20305"/>
</dbReference>
<evidence type="ECO:0000313" key="3">
    <source>
        <dbReference type="Proteomes" id="UP000095287"/>
    </source>
</evidence>
<feature type="region of interest" description="Disordered" evidence="1">
    <location>
        <begin position="27"/>
        <end position="101"/>
    </location>
</feature>
<dbReference type="AlphaFoldDB" id="A0A1I7YW60"/>
<dbReference type="Proteomes" id="UP000095287">
    <property type="component" value="Unplaced"/>
</dbReference>
<reference evidence="4" key="1">
    <citation type="submission" date="2016-11" db="UniProtKB">
        <authorList>
            <consortium name="WormBaseParasite"/>
        </authorList>
    </citation>
    <scope>IDENTIFICATION</scope>
</reference>
<accession>A0A1I7YW60</accession>
<sequence length="194" mass="20944">MSAKIQKKSLGTVVECSETADDCASLLVDGQPQIPNVKSSDSTSKRPATTSDPDVEAGRPSSSEMSGKGDESPHRTKRRKFFGFKRSSGGDQLEHAESSRDARRNPIGVRIADLLNNLTPGIGVVYQRLEQGAREVTEPVRPGNIYSSASNTCSISCSICGNFSAFPFLVVSFPFIQVLSLIVPLRQGRTVLRV</sequence>
<evidence type="ECO:0000256" key="1">
    <source>
        <dbReference type="SAM" id="MobiDB-lite"/>
    </source>
</evidence>
<feature type="compositionally biased region" description="Basic and acidic residues" evidence="1">
    <location>
        <begin position="92"/>
        <end position="101"/>
    </location>
</feature>
<proteinExistence type="predicted"/>